<accession>A0A5S9C429</accession>
<organism evidence="1">
    <name type="scientific">Staphylococcus aureus</name>
    <dbReference type="NCBI Taxonomy" id="1280"/>
    <lineage>
        <taxon>Bacteria</taxon>
        <taxon>Bacillati</taxon>
        <taxon>Bacillota</taxon>
        <taxon>Bacilli</taxon>
        <taxon>Bacillales</taxon>
        <taxon>Staphylococcaceae</taxon>
        <taxon>Staphylococcus</taxon>
    </lineage>
</organism>
<name>A0A5S9C429_STAAU</name>
<dbReference type="EMBL" id="AP019713">
    <property type="protein sequence ID" value="BBK67346.1"/>
    <property type="molecule type" value="Genomic_DNA"/>
</dbReference>
<dbReference type="RefSeq" id="WP_155978114.1">
    <property type="nucleotide sequence ID" value="NZ_AP019712.1"/>
</dbReference>
<proteinExistence type="predicted"/>
<protein>
    <submittedName>
        <fullName evidence="1">Uncharacterized protein</fullName>
    </submittedName>
</protein>
<sequence length="93" mass="10545">MKNICIEINNDYLNGLVQKKIDEILSTYKRQVATVDIKDLVEITGLSKATLIQKIVCEPEIVAVTRRVGTRVLYLYPQVLDAYQTLINRIGGH</sequence>
<gene>
    <name evidence="1" type="ORF">TMSFP482_12020</name>
</gene>
<reference evidence="1" key="1">
    <citation type="submission" date="2019-06" db="EMBL/GenBank/DDBJ databases">
        <title>A novel staphylococcal enterotoxin, SE02, involved in a staphylococcal food poisoning outbreak that occurred in Tokyo in 2004.</title>
        <authorList>
            <person name="Suzuki Y."/>
            <person name="Kubota H."/>
            <person name="Kato R."/>
            <person name="Sadamasu K."/>
        </authorList>
    </citation>
    <scope>NUCLEOTIDE SEQUENCE</scope>
    <source>
        <strain evidence="1">Tokyo12482</strain>
    </source>
</reference>
<evidence type="ECO:0000313" key="1">
    <source>
        <dbReference type="EMBL" id="BBK67346.1"/>
    </source>
</evidence>
<dbReference type="AlphaFoldDB" id="A0A5S9C429"/>